<feature type="transmembrane region" description="Helical" evidence="1">
    <location>
        <begin position="20"/>
        <end position="40"/>
    </location>
</feature>
<keyword evidence="1" id="KW-1133">Transmembrane helix</keyword>
<comment type="caution">
    <text evidence="2">The sequence shown here is derived from an EMBL/GenBank/DDBJ whole genome shotgun (WGS) entry which is preliminary data.</text>
</comment>
<accession>A0ABQ0I340</accession>
<dbReference type="Proteomes" id="UP000008372">
    <property type="component" value="Unassembled WGS sequence"/>
</dbReference>
<sequence>MYLNEHEKLRFTATFSSCMTFQHSLKAFFYAAIGFLFCGYL</sequence>
<name>A0ABQ0I340_9ALTE</name>
<reference evidence="2 3" key="1">
    <citation type="journal article" date="2014" name="Environ. Microbiol.">
        <title>Comparative genomics of the marine bacterial genus Glaciecola reveals the high degree of genomic diversity and genomic characteristic for cold adaptation.</title>
        <authorList>
            <person name="Qin Q.L."/>
            <person name="Xie B.B."/>
            <person name="Yu Y."/>
            <person name="Shu Y.L."/>
            <person name="Rong J.C."/>
            <person name="Zhang Y.J."/>
            <person name="Zhao D.L."/>
            <person name="Chen X.L."/>
            <person name="Zhang X.Y."/>
            <person name="Chen B."/>
            <person name="Zhou B.C."/>
            <person name="Zhang Y.Z."/>
        </authorList>
    </citation>
    <scope>NUCLEOTIDE SEQUENCE [LARGE SCALE GENOMIC DNA]</scope>
    <source>
        <strain evidence="2 3">NO2</strain>
    </source>
</reference>
<proteinExistence type="predicted"/>
<protein>
    <submittedName>
        <fullName evidence="2">Uncharacterized protein</fullName>
    </submittedName>
</protein>
<dbReference type="EMBL" id="BAEK01000017">
    <property type="protein sequence ID" value="GAC03750.1"/>
    <property type="molecule type" value="Genomic_DNA"/>
</dbReference>
<evidence type="ECO:0000313" key="2">
    <source>
        <dbReference type="EMBL" id="GAC03750.1"/>
    </source>
</evidence>
<keyword evidence="1" id="KW-0472">Membrane</keyword>
<evidence type="ECO:0000313" key="3">
    <source>
        <dbReference type="Proteomes" id="UP000008372"/>
    </source>
</evidence>
<keyword evidence="1" id="KW-0812">Transmembrane</keyword>
<gene>
    <name evidence="2" type="ORF">GAGA_0887</name>
</gene>
<keyword evidence="3" id="KW-1185">Reference proteome</keyword>
<evidence type="ECO:0000256" key="1">
    <source>
        <dbReference type="SAM" id="Phobius"/>
    </source>
</evidence>
<organism evidence="2 3">
    <name type="scientific">Paraglaciecola agarilytica NO2</name>
    <dbReference type="NCBI Taxonomy" id="1125747"/>
    <lineage>
        <taxon>Bacteria</taxon>
        <taxon>Pseudomonadati</taxon>
        <taxon>Pseudomonadota</taxon>
        <taxon>Gammaproteobacteria</taxon>
        <taxon>Alteromonadales</taxon>
        <taxon>Alteromonadaceae</taxon>
        <taxon>Paraglaciecola</taxon>
    </lineage>
</organism>